<dbReference type="RefSeq" id="WP_126449182.1">
    <property type="nucleotide sequence ID" value="NZ_AP018553.1"/>
</dbReference>
<organism evidence="1 3">
    <name type="scientific">Sulfodiicoccus acidiphilus</name>
    <dbReference type="NCBI Taxonomy" id="1670455"/>
    <lineage>
        <taxon>Archaea</taxon>
        <taxon>Thermoproteota</taxon>
        <taxon>Thermoprotei</taxon>
        <taxon>Sulfolobales</taxon>
        <taxon>Sulfolobaceae</taxon>
        <taxon>Sulfodiicoccus</taxon>
    </lineage>
</organism>
<evidence type="ECO:0008006" key="4">
    <source>
        <dbReference type="Google" id="ProtNLM"/>
    </source>
</evidence>
<evidence type="ECO:0000313" key="3">
    <source>
        <dbReference type="Proteomes" id="UP000276741"/>
    </source>
</evidence>
<proteinExistence type="predicted"/>
<keyword evidence="3" id="KW-1185">Reference proteome</keyword>
<dbReference type="InterPro" id="IPR002739">
    <property type="entry name" value="PAB1135-like"/>
</dbReference>
<dbReference type="GeneID" id="38665761"/>
<dbReference type="KEGG" id="sacd:HS1genome_0262"/>
<name>A0A348B121_9CREN</name>
<dbReference type="EMBL" id="BMQS01000005">
    <property type="protein sequence ID" value="GGT91121.1"/>
    <property type="molecule type" value="Genomic_DNA"/>
</dbReference>
<evidence type="ECO:0000313" key="2">
    <source>
        <dbReference type="EMBL" id="GGT91121.1"/>
    </source>
</evidence>
<dbReference type="Proteomes" id="UP000276741">
    <property type="component" value="Chromosome"/>
</dbReference>
<dbReference type="AlphaFoldDB" id="A0A348B121"/>
<sequence>MKVNSVTLSVFVHETEDEGKIDSSLRSFFSPYLGDLTPTTSKVEGHFGDSLVIYKYYWKGKGAKEVFHYLITSLPDLDRAALRKSLNAHIQGSKLHFRLDKQIMVLHRRVRLSQGDDVIKVVVSFSAFNSKELEEVLSGGSS</sequence>
<evidence type="ECO:0000313" key="1">
    <source>
        <dbReference type="EMBL" id="BBD71873.1"/>
    </source>
</evidence>
<accession>A0A348B121</accession>
<gene>
    <name evidence="2" type="ORF">GCM10007116_06030</name>
    <name evidence="1" type="ORF">HS1genome_0262</name>
</gene>
<dbReference type="PANTHER" id="PTHR38816:SF1">
    <property type="entry name" value="EXOSOME SUBUNIT"/>
    <property type="match status" value="1"/>
</dbReference>
<reference evidence="2" key="4">
    <citation type="submission" date="2020-09" db="EMBL/GenBank/DDBJ databases">
        <authorList>
            <person name="Sun Q."/>
            <person name="Ohkuma M."/>
        </authorList>
    </citation>
    <scope>NUCLEOTIDE SEQUENCE</scope>
    <source>
        <strain evidence="2">JCM 31740</strain>
    </source>
</reference>
<dbReference type="EMBL" id="AP018553">
    <property type="protein sequence ID" value="BBD71873.1"/>
    <property type="molecule type" value="Genomic_DNA"/>
</dbReference>
<protein>
    <recommendedName>
        <fullName evidence="4">Exosome protein</fullName>
    </recommendedName>
</protein>
<dbReference type="PANTHER" id="PTHR38816">
    <property type="entry name" value="EXOSOME SUBUNIT, DUF54 FAMILY-RELATED"/>
    <property type="match status" value="1"/>
</dbReference>
<dbReference type="Gene3D" id="3.30.1440.10">
    <property type="match status" value="1"/>
</dbReference>
<dbReference type="Pfam" id="PF01877">
    <property type="entry name" value="RNA_binding"/>
    <property type="match status" value="1"/>
</dbReference>
<dbReference type="SUPFAM" id="SSF55282">
    <property type="entry name" value="RL5-like"/>
    <property type="match status" value="1"/>
</dbReference>
<dbReference type="InterPro" id="IPR022803">
    <property type="entry name" value="Ribosomal_uL5_dom_sf"/>
</dbReference>
<reference evidence="1" key="3">
    <citation type="journal article" date="2019" name="BMC Res. Notes">
        <title>Complete genome sequence of the Sulfodiicoccus acidiphilus strain HS-1T, the first crenarchaeon that lacks polB3, isolated from an acidic hot spring in Ohwaku-dani, Hakone, Japan.</title>
        <authorList>
            <person name="Sakai H.D."/>
            <person name="Kurosawa N."/>
        </authorList>
    </citation>
    <scope>NUCLEOTIDE SEQUENCE</scope>
    <source>
        <strain evidence="1">HS-1</strain>
    </source>
</reference>
<dbReference type="OrthoDB" id="10874at2157"/>
<dbReference type="Proteomes" id="UP000616143">
    <property type="component" value="Unassembled WGS sequence"/>
</dbReference>
<reference evidence="3" key="2">
    <citation type="submission" date="2018-04" db="EMBL/GenBank/DDBJ databases">
        <title>Complete genome sequence of Sulfodiicoccus acidiphilus strain HS-1.</title>
        <authorList>
            <person name="Sakai H.D."/>
            <person name="Kurosawa N."/>
        </authorList>
    </citation>
    <scope>NUCLEOTIDE SEQUENCE [LARGE SCALE GENOMIC DNA]</scope>
    <source>
        <strain evidence="3">HS-1</strain>
    </source>
</reference>
<reference evidence="2" key="1">
    <citation type="journal article" date="2014" name="Int. J. Syst. Evol. Microbiol.">
        <title>Complete genome sequence of Corynebacterium casei LMG S-19264T (=DSM 44701T), isolated from a smear-ripened cheese.</title>
        <authorList>
            <consortium name="US DOE Joint Genome Institute (JGI-PGF)"/>
            <person name="Walter F."/>
            <person name="Albersmeier A."/>
            <person name="Kalinowski J."/>
            <person name="Ruckert C."/>
        </authorList>
    </citation>
    <scope>NUCLEOTIDE SEQUENCE</scope>
    <source>
        <strain evidence="2">JCM 31740</strain>
    </source>
</reference>